<evidence type="ECO:0000256" key="8">
    <source>
        <dbReference type="ARBA" id="ARBA00022723"/>
    </source>
</evidence>
<proteinExistence type="inferred from homology"/>
<dbReference type="PROSITE" id="PS51987">
    <property type="entry name" value="GS_CATALYTIC"/>
    <property type="match status" value="1"/>
</dbReference>
<evidence type="ECO:0000256" key="15">
    <source>
        <dbReference type="RuleBase" id="RU004356"/>
    </source>
</evidence>
<dbReference type="PANTHER" id="PTHR43785">
    <property type="entry name" value="GAMMA-GLUTAMYLPUTRESCINE SYNTHETASE"/>
    <property type="match status" value="1"/>
</dbReference>
<dbReference type="PROSITE" id="PS00181">
    <property type="entry name" value="GLNA_ATP"/>
    <property type="match status" value="1"/>
</dbReference>
<dbReference type="InterPro" id="IPR014746">
    <property type="entry name" value="Gln_synth/guanido_kin_cat_dom"/>
</dbReference>
<evidence type="ECO:0000256" key="9">
    <source>
        <dbReference type="ARBA" id="ARBA00022741"/>
    </source>
</evidence>
<keyword evidence="11" id="KW-0460">Magnesium</keyword>
<keyword evidence="19" id="KW-1185">Reference proteome</keyword>
<dbReference type="SUPFAM" id="SSF55931">
    <property type="entry name" value="Glutamine synthetase/guanido kinase"/>
    <property type="match status" value="1"/>
</dbReference>
<dbReference type="InterPro" id="IPR004809">
    <property type="entry name" value="Gln_synth_I"/>
</dbReference>
<evidence type="ECO:0000256" key="1">
    <source>
        <dbReference type="ARBA" id="ARBA00001946"/>
    </source>
</evidence>
<evidence type="ECO:0000256" key="5">
    <source>
        <dbReference type="ARBA" id="ARBA00021364"/>
    </source>
</evidence>
<dbReference type="InterPro" id="IPR008147">
    <property type="entry name" value="Gln_synt_N"/>
</dbReference>
<evidence type="ECO:0000256" key="12">
    <source>
        <dbReference type="ARBA" id="ARBA00049436"/>
    </source>
</evidence>
<evidence type="ECO:0000256" key="11">
    <source>
        <dbReference type="ARBA" id="ARBA00022842"/>
    </source>
</evidence>
<dbReference type="NCBIfam" id="TIGR00653">
    <property type="entry name" value="GlnA"/>
    <property type="match status" value="1"/>
</dbReference>
<reference evidence="18 19" key="1">
    <citation type="submission" date="2022-04" db="EMBL/GenBank/DDBJ databases">
        <title>Gracilibacillus sp. isolated from saltern.</title>
        <authorList>
            <person name="Won M."/>
            <person name="Lee C.-M."/>
            <person name="Woen H.-Y."/>
            <person name="Kwon S.-W."/>
        </authorList>
    </citation>
    <scope>NUCLEOTIDE SEQUENCE [LARGE SCALE GENOMIC DNA]</scope>
    <source>
        <strain evidence="18 19">SSWR10-1</strain>
    </source>
</reference>
<evidence type="ECO:0000259" key="17">
    <source>
        <dbReference type="PROSITE" id="PS51987"/>
    </source>
</evidence>
<feature type="domain" description="GS beta-grasp" evidence="16">
    <location>
        <begin position="26"/>
        <end position="112"/>
    </location>
</feature>
<dbReference type="InterPro" id="IPR008146">
    <property type="entry name" value="Gln_synth_cat_dom"/>
</dbReference>
<evidence type="ECO:0000313" key="19">
    <source>
        <dbReference type="Proteomes" id="UP000831782"/>
    </source>
</evidence>
<dbReference type="InterPro" id="IPR036651">
    <property type="entry name" value="Gln_synt_N_sf"/>
</dbReference>
<accession>A0ABY4ERI0</accession>
<keyword evidence="9 15" id="KW-0547">Nucleotide-binding</keyword>
<evidence type="ECO:0000256" key="7">
    <source>
        <dbReference type="ARBA" id="ARBA00022598"/>
    </source>
</evidence>
<dbReference type="Proteomes" id="UP000831782">
    <property type="component" value="Chromosome"/>
</dbReference>
<evidence type="ECO:0000256" key="14">
    <source>
        <dbReference type="RuleBase" id="RU000384"/>
    </source>
</evidence>
<dbReference type="EMBL" id="CP095072">
    <property type="protein sequence ID" value="UOQ47031.1"/>
    <property type="molecule type" value="Genomic_DNA"/>
</dbReference>
<dbReference type="PROSITE" id="PS00180">
    <property type="entry name" value="GLNA_1"/>
    <property type="match status" value="1"/>
</dbReference>
<protein>
    <recommendedName>
        <fullName evidence="5 15">Glutamine synthetase</fullName>
        <ecNumber evidence="4 15">6.3.1.2</ecNumber>
    </recommendedName>
</protein>
<name>A0ABY4ERI0_9BACI</name>
<dbReference type="InterPro" id="IPR027303">
    <property type="entry name" value="Gln_synth_gly_rich_site"/>
</dbReference>
<evidence type="ECO:0000256" key="6">
    <source>
        <dbReference type="ARBA" id="ARBA00022490"/>
    </source>
</evidence>
<dbReference type="SUPFAM" id="SSF54368">
    <property type="entry name" value="Glutamine synthetase, N-terminal domain"/>
    <property type="match status" value="1"/>
</dbReference>
<keyword evidence="6" id="KW-0963">Cytoplasm</keyword>
<feature type="domain" description="GS catalytic" evidence="17">
    <location>
        <begin position="119"/>
        <end position="456"/>
    </location>
</feature>
<keyword evidence="10 15" id="KW-0067">ATP-binding</keyword>
<organism evidence="18 19">
    <name type="scientific">Gracilibacillus caseinilyticus</name>
    <dbReference type="NCBI Taxonomy" id="2932256"/>
    <lineage>
        <taxon>Bacteria</taxon>
        <taxon>Bacillati</taxon>
        <taxon>Bacillota</taxon>
        <taxon>Bacilli</taxon>
        <taxon>Bacillales</taxon>
        <taxon>Bacillaceae</taxon>
        <taxon>Gracilibacillus</taxon>
    </lineage>
</organism>
<comment type="cofactor">
    <cofactor evidence="1">
        <name>Mg(2+)</name>
        <dbReference type="ChEBI" id="CHEBI:18420"/>
    </cofactor>
</comment>
<evidence type="ECO:0000256" key="4">
    <source>
        <dbReference type="ARBA" id="ARBA00012937"/>
    </source>
</evidence>
<evidence type="ECO:0000259" key="16">
    <source>
        <dbReference type="PROSITE" id="PS51986"/>
    </source>
</evidence>
<dbReference type="Gene3D" id="3.30.590.10">
    <property type="entry name" value="Glutamine synthetase/guanido kinase, catalytic domain"/>
    <property type="match status" value="1"/>
</dbReference>
<evidence type="ECO:0000313" key="18">
    <source>
        <dbReference type="EMBL" id="UOQ47031.1"/>
    </source>
</evidence>
<evidence type="ECO:0000256" key="2">
    <source>
        <dbReference type="ARBA" id="ARBA00004496"/>
    </source>
</evidence>
<comment type="similarity">
    <text evidence="3 13 14">Belongs to the glutamine synthetase family.</text>
</comment>
<dbReference type="Pfam" id="PF00120">
    <property type="entry name" value="Gln-synt_C"/>
    <property type="match status" value="1"/>
</dbReference>
<evidence type="ECO:0000256" key="13">
    <source>
        <dbReference type="PROSITE-ProRule" id="PRU01330"/>
    </source>
</evidence>
<dbReference type="Gene3D" id="3.10.20.70">
    <property type="entry name" value="Glutamine synthetase, N-terminal domain"/>
    <property type="match status" value="1"/>
</dbReference>
<comment type="subcellular location">
    <subcellularLocation>
        <location evidence="2">Cytoplasm</location>
    </subcellularLocation>
</comment>
<dbReference type="PANTHER" id="PTHR43785:SF12">
    <property type="entry name" value="TYPE-1 GLUTAMINE SYNTHETASE 2"/>
    <property type="match status" value="1"/>
</dbReference>
<evidence type="ECO:0000256" key="10">
    <source>
        <dbReference type="ARBA" id="ARBA00022840"/>
    </source>
</evidence>
<dbReference type="EC" id="6.3.1.2" evidence="4 15"/>
<dbReference type="GO" id="GO:0004356">
    <property type="term" value="F:glutamine synthetase activity"/>
    <property type="evidence" value="ECO:0007669"/>
    <property type="project" value="UniProtKB-EC"/>
</dbReference>
<gene>
    <name evidence="18" type="primary">glnA</name>
    <name evidence="18" type="ORF">MUN88_13160</name>
</gene>
<comment type="catalytic activity">
    <reaction evidence="12 15">
        <text>L-glutamate + NH4(+) + ATP = L-glutamine + ADP + phosphate + H(+)</text>
        <dbReference type="Rhea" id="RHEA:16169"/>
        <dbReference type="ChEBI" id="CHEBI:15378"/>
        <dbReference type="ChEBI" id="CHEBI:28938"/>
        <dbReference type="ChEBI" id="CHEBI:29985"/>
        <dbReference type="ChEBI" id="CHEBI:30616"/>
        <dbReference type="ChEBI" id="CHEBI:43474"/>
        <dbReference type="ChEBI" id="CHEBI:58359"/>
        <dbReference type="ChEBI" id="CHEBI:456216"/>
        <dbReference type="EC" id="6.3.1.2"/>
    </reaction>
</comment>
<dbReference type="InterPro" id="IPR027302">
    <property type="entry name" value="Gln_synth_N_conserv_site"/>
</dbReference>
<evidence type="ECO:0000256" key="3">
    <source>
        <dbReference type="ARBA" id="ARBA00009897"/>
    </source>
</evidence>
<dbReference type="RefSeq" id="WP_244715755.1">
    <property type="nucleotide sequence ID" value="NZ_CP095072.1"/>
</dbReference>
<dbReference type="SMART" id="SM01230">
    <property type="entry name" value="Gln-synt_C"/>
    <property type="match status" value="1"/>
</dbReference>
<keyword evidence="7 15" id="KW-0436">Ligase</keyword>
<dbReference type="Pfam" id="PF03951">
    <property type="entry name" value="Gln-synt_N"/>
    <property type="match status" value="1"/>
</dbReference>
<dbReference type="PROSITE" id="PS51986">
    <property type="entry name" value="GS_BETA_GRASP"/>
    <property type="match status" value="1"/>
</dbReference>
<keyword evidence="8" id="KW-0479">Metal-binding</keyword>
<sequence>MATIAPEKTLDTVEKLEAIKETIKTKNVELLHLQFVDIEGTLKQVTVTAEQLDDVVEGETMFDGSSITGFTPINQSDLYLLPDLNTFAVLPWTEEEGYSEARFLCSVTNPDGTLFEGDPRNILKNTVNKAKEKGFSINVGPELEFFLFETDEKNQPTQTVHDQGGYFEPAPYDLGERVRLEIYKTLKKMGFTIEASHHEVAEGQHEINFKFGDALTTADNATTFKWVVKTVAQQFGLRATFMPKPVFGANGNGMHVNMSLFDENAGKNAFFDDSDSRQLSETAYSFIAGLLHHVPSFVALTNPLVNSYKRLVPGYEAPCYIAWSSSNRSALVRIPATRGAGTRVEIRCPDPSANPYYAFASIAAAGIDGVEKSLQAPEETVDDIFSMDLAEREERGIENLPTMLGEAIEALKTGEIGKKVLGDFALNEYASFKQDEWDSYRIAVTEWELDRYQAKF</sequence>